<organism evidence="19 20">
    <name type="scientific">Mycetohabitans rhizoxinica</name>
    <dbReference type="NCBI Taxonomy" id="412963"/>
    <lineage>
        <taxon>Bacteria</taxon>
        <taxon>Pseudomonadati</taxon>
        <taxon>Pseudomonadota</taxon>
        <taxon>Betaproteobacteria</taxon>
        <taxon>Burkholderiales</taxon>
        <taxon>Burkholderiaceae</taxon>
        <taxon>Mycetohabitans</taxon>
    </lineage>
</organism>
<keyword evidence="4 17" id="KW-0677">Repeat</keyword>
<evidence type="ECO:0000259" key="18">
    <source>
        <dbReference type="PROSITE" id="PS50893"/>
    </source>
</evidence>
<dbReference type="InterPro" id="IPR004602">
    <property type="entry name" value="UvrA"/>
</dbReference>
<keyword evidence="3 17" id="KW-0479">Metal-binding</keyword>
<accession>A0ABZ2Q331</accession>
<evidence type="ECO:0000256" key="12">
    <source>
        <dbReference type="ARBA" id="ARBA00023125"/>
    </source>
</evidence>
<name>A0ABZ2Q331_9BURK</name>
<keyword evidence="17" id="KW-0742">SOS response</keyword>
<keyword evidence="19" id="KW-0378">Hydrolase</keyword>
<evidence type="ECO:0000256" key="14">
    <source>
        <dbReference type="ARBA" id="ARBA00038000"/>
    </source>
</evidence>
<dbReference type="InterPro" id="IPR027417">
    <property type="entry name" value="P-loop_NTPase"/>
</dbReference>
<reference evidence="19 20" key="1">
    <citation type="submission" date="2020-09" db="EMBL/GenBank/DDBJ databases">
        <title>Genome sequences of Mycetohabitans spp.</title>
        <authorList>
            <person name="Carter M.E."/>
            <person name="Carpenter S.C.D."/>
            <person name="Bogdanove A.J."/>
        </authorList>
    </citation>
    <scope>NUCLEOTIDE SEQUENCE [LARGE SCALE GENOMIC DNA]</scope>
    <source>
        <strain evidence="19 20">B12</strain>
    </source>
</reference>
<dbReference type="RefSeq" id="WP_338911091.1">
    <property type="nucleotide sequence ID" value="NZ_CP062176.1"/>
</dbReference>
<evidence type="ECO:0000256" key="16">
    <source>
        <dbReference type="ARBA" id="ARBA00042156"/>
    </source>
</evidence>
<dbReference type="SUPFAM" id="SSF52540">
    <property type="entry name" value="P-loop containing nucleoside triphosphate hydrolases"/>
    <property type="match status" value="2"/>
</dbReference>
<dbReference type="PANTHER" id="PTHR43152">
    <property type="entry name" value="UVRABC SYSTEM PROTEIN A"/>
    <property type="match status" value="1"/>
</dbReference>
<dbReference type="Pfam" id="PF17755">
    <property type="entry name" value="UvrA_DNA-bind"/>
    <property type="match status" value="1"/>
</dbReference>
<evidence type="ECO:0000256" key="9">
    <source>
        <dbReference type="ARBA" id="ARBA00022833"/>
    </source>
</evidence>
<proteinExistence type="inferred from homology"/>
<dbReference type="Gene3D" id="1.20.1580.10">
    <property type="entry name" value="ABC transporter ATPase like domain"/>
    <property type="match status" value="2"/>
</dbReference>
<dbReference type="PROSITE" id="PS50893">
    <property type="entry name" value="ABC_TRANSPORTER_2"/>
    <property type="match status" value="1"/>
</dbReference>
<evidence type="ECO:0000313" key="19">
    <source>
        <dbReference type="EMBL" id="WXK40371.1"/>
    </source>
</evidence>
<evidence type="ECO:0000256" key="7">
    <source>
        <dbReference type="ARBA" id="ARBA00022769"/>
    </source>
</evidence>
<feature type="binding site" evidence="17">
    <location>
        <begin position="31"/>
        <end position="38"/>
    </location>
    <ligand>
        <name>ATP</name>
        <dbReference type="ChEBI" id="CHEBI:30616"/>
    </ligand>
</feature>
<dbReference type="InterPro" id="IPR003439">
    <property type="entry name" value="ABC_transporter-like_ATP-bd"/>
</dbReference>
<dbReference type="Gene3D" id="3.40.50.300">
    <property type="entry name" value="P-loop containing nucleotide triphosphate hydrolases"/>
    <property type="match status" value="2"/>
</dbReference>
<dbReference type="Proteomes" id="UP001493153">
    <property type="component" value="Chromosome"/>
</dbReference>
<keyword evidence="8 17" id="KW-0863">Zinc-finger</keyword>
<dbReference type="PROSITE" id="PS00211">
    <property type="entry name" value="ABC_TRANSPORTER_1"/>
    <property type="match status" value="2"/>
</dbReference>
<evidence type="ECO:0000256" key="11">
    <source>
        <dbReference type="ARBA" id="ARBA00022881"/>
    </source>
</evidence>
<evidence type="ECO:0000256" key="13">
    <source>
        <dbReference type="ARBA" id="ARBA00023204"/>
    </source>
</evidence>
<keyword evidence="20" id="KW-1185">Reference proteome</keyword>
<comment type="subcellular location">
    <subcellularLocation>
        <location evidence="1 17">Cytoplasm</location>
    </subcellularLocation>
</comment>
<keyword evidence="2 17" id="KW-0963">Cytoplasm</keyword>
<dbReference type="InterPro" id="IPR041552">
    <property type="entry name" value="UvrA_DNA-bd"/>
</dbReference>
<feature type="zinc finger region" description="C4-type" evidence="17">
    <location>
        <begin position="261"/>
        <end position="288"/>
    </location>
</feature>
<evidence type="ECO:0000256" key="17">
    <source>
        <dbReference type="HAMAP-Rule" id="MF_00205"/>
    </source>
</evidence>
<feature type="zinc finger region" description="C4-type" evidence="17">
    <location>
        <begin position="750"/>
        <end position="776"/>
    </location>
</feature>
<evidence type="ECO:0000256" key="8">
    <source>
        <dbReference type="ARBA" id="ARBA00022771"/>
    </source>
</evidence>
<keyword evidence="5 17" id="KW-0547">Nucleotide-binding</keyword>
<dbReference type="CDD" id="cd03271">
    <property type="entry name" value="ABC_UvrA_II"/>
    <property type="match status" value="1"/>
</dbReference>
<evidence type="ECO:0000256" key="4">
    <source>
        <dbReference type="ARBA" id="ARBA00022737"/>
    </source>
</evidence>
<evidence type="ECO:0000256" key="2">
    <source>
        <dbReference type="ARBA" id="ARBA00022490"/>
    </source>
</evidence>
<dbReference type="Gene3D" id="3.30.1490.20">
    <property type="entry name" value="ATP-grasp fold, A domain"/>
    <property type="match status" value="1"/>
</dbReference>
<dbReference type="NCBIfam" id="TIGR00630">
    <property type="entry name" value="uvra"/>
    <property type="match status" value="1"/>
</dbReference>
<sequence length="957" mass="105741">MEEIRIRGARTHNLKNVNLDLPRHKLIVVTGLSGSGKSSLAFDTLYAEGQRRYVESLSAYARQFLQLMEKPDVDLIEGLSPAISIEQKATSHNPRSTVGTVTEIHDYLRLLYARVGTPYCPDHSIALQAQSVSQMVDAALALPEDTKLMILAPVVVNRKGEHAELFEQMQAQGFIRFRVRSGGGTAHEGAAQIYDVDALPKLKKNDKHTIDVVVDRLKVRPDTKQRLAESFETALRLADGRAIALEMDSHTEHLFSSKFACPVCSYSLQELEPRLFSFNNPMGACPECDGLGQITFFDPKRVVAHPSLSLAAGAVKGWDRRNQFYFQMLQSLAAFYEFDIETAFEDLPEAVRQSVLYGSGEQLIPFSYMNERGRASVREHPFEGIIRNLERRYRETDSAAVREELAKYQNNQACPACEGTRLRREARHVKIGPDGNARAIFEVSGWPLRDALGYFQTLKLDGAKREIADKVVKEIIARLMFLNNVGLDYLSLERSADTLSGGEAQRIRLASQIGSGLTGVMYVLDEPSIGLHQRDNDRLIGTLKHLRDLGNSVIVVEHDEDMIRMADYVVDMGPGAGEHGGMVVARGTPQQIENDAASVTGQYLCGARRIAVPQQRRAPDERRLRIVQACGNNLKHVTLDLPIGLLTCVTGVSGSGKSTLINDTLYHAVAHHLYGSAAEPAPHEAIDGLEHFDKVINVDQSPIGRTPRSNPATYTGLFTPIRELFAGVPAAKERGYDPGRFSFNVKGGRCESCQGDGVLKVEMHFLPDVYVPCDVCHGKRYNRETLEIQYKGCSISEVLDMTVEHAYEFFRAVPVVARKLKTLLDVGLGYIRLGQSATTLSGGEAQRIKLSLELSKRDTGRTLYILDEPTTGLHFHDIALLLEVIHRLRDHGNTVVIIEHNLDVIKTADWVIDLGPEGGAGGGQIIAQGTPEHVAQSKASFTGKYLAPLLGARQTRA</sequence>
<keyword evidence="7 17" id="KW-0228">DNA excision</keyword>
<dbReference type="InterPro" id="IPR013815">
    <property type="entry name" value="ATP_grasp_subdomain_1"/>
</dbReference>
<dbReference type="InterPro" id="IPR041102">
    <property type="entry name" value="UvrA_inter"/>
</dbReference>
<dbReference type="InterPro" id="IPR017871">
    <property type="entry name" value="ABC_transporter-like_CS"/>
</dbReference>
<evidence type="ECO:0000256" key="5">
    <source>
        <dbReference type="ARBA" id="ARBA00022741"/>
    </source>
</evidence>
<keyword evidence="10 17" id="KW-0067">ATP-binding</keyword>
<feature type="binding site" evidence="17">
    <location>
        <begin position="651"/>
        <end position="658"/>
    </location>
    <ligand>
        <name>ATP</name>
        <dbReference type="ChEBI" id="CHEBI:30616"/>
    </ligand>
</feature>
<evidence type="ECO:0000256" key="3">
    <source>
        <dbReference type="ARBA" id="ARBA00022723"/>
    </source>
</evidence>
<comment type="function">
    <text evidence="17">The UvrABC repair system catalyzes the recognition and processing of DNA lesions. UvrA is an ATPase and a DNA-binding protein. A damage recognition complex composed of 2 UvrA and 2 UvrB subunits scans DNA for abnormalities. When the presence of a lesion has been verified by UvrB, the UvrA molecules dissociate.</text>
</comment>
<gene>
    <name evidence="17 19" type="primary">uvrA</name>
    <name evidence="19" type="ORF">IHE29_14305</name>
</gene>
<evidence type="ECO:0000256" key="15">
    <source>
        <dbReference type="ARBA" id="ARBA00039316"/>
    </source>
</evidence>
<dbReference type="HAMAP" id="MF_00205">
    <property type="entry name" value="UvrA"/>
    <property type="match status" value="1"/>
</dbReference>
<dbReference type="Gene3D" id="1.10.8.280">
    <property type="entry name" value="ABC transporter ATPase domain-like"/>
    <property type="match status" value="1"/>
</dbReference>
<dbReference type="Pfam" id="PF17760">
    <property type="entry name" value="UvrA_inter"/>
    <property type="match status" value="1"/>
</dbReference>
<feature type="domain" description="ABC transporter" evidence="18">
    <location>
        <begin position="616"/>
        <end position="947"/>
    </location>
</feature>
<dbReference type="NCBIfam" id="NF001503">
    <property type="entry name" value="PRK00349.1"/>
    <property type="match status" value="1"/>
</dbReference>
<keyword evidence="11 17" id="KW-0267">Excision nuclease</keyword>
<dbReference type="PANTHER" id="PTHR43152:SF3">
    <property type="entry name" value="UVRABC SYSTEM PROTEIN A"/>
    <property type="match status" value="1"/>
</dbReference>
<evidence type="ECO:0000313" key="20">
    <source>
        <dbReference type="Proteomes" id="UP001493153"/>
    </source>
</evidence>
<evidence type="ECO:0000256" key="10">
    <source>
        <dbReference type="ARBA" id="ARBA00022840"/>
    </source>
</evidence>
<dbReference type="GO" id="GO:0016787">
    <property type="term" value="F:hydrolase activity"/>
    <property type="evidence" value="ECO:0007669"/>
    <property type="project" value="UniProtKB-KW"/>
</dbReference>
<dbReference type="CDD" id="cd03270">
    <property type="entry name" value="ABC_UvrA_I"/>
    <property type="match status" value="1"/>
</dbReference>
<keyword evidence="13 17" id="KW-0234">DNA repair</keyword>
<evidence type="ECO:0000256" key="6">
    <source>
        <dbReference type="ARBA" id="ARBA00022763"/>
    </source>
</evidence>
<keyword evidence="9 17" id="KW-0862">Zinc</keyword>
<comment type="similarity">
    <text evidence="14 17">Belongs to the ABC transporter superfamily. UvrA family.</text>
</comment>
<evidence type="ECO:0000256" key="1">
    <source>
        <dbReference type="ARBA" id="ARBA00004496"/>
    </source>
</evidence>
<dbReference type="EMBL" id="CP062176">
    <property type="protein sequence ID" value="WXK40371.1"/>
    <property type="molecule type" value="Genomic_DNA"/>
</dbReference>
<comment type="subunit">
    <text evidence="17">Forms a heterotetramer with UvrB during the search for lesions.</text>
</comment>
<keyword evidence="12 17" id="KW-0238">DNA-binding</keyword>
<keyword evidence="6 17" id="KW-0227">DNA damage</keyword>
<protein>
    <recommendedName>
        <fullName evidence="15 17">UvrABC system protein A</fullName>
        <shortName evidence="17">UvrA protein</shortName>
    </recommendedName>
    <alternativeName>
        <fullName evidence="16 17">Excinuclease ABC subunit A</fullName>
    </alternativeName>
</protein>